<comment type="function">
    <text evidence="4">Component of the Mediator complex, a coactivator involved in the regulated transcription of nearly all RNA polymerase II-dependent genes. Mediator functions as a bridge to convey information from gene-specific regulatory proteins to the basal RNA polymerase II transcription machinery. Mediator is recruited to promoters by direct interactions with regulatory proteins and serves as a scaffold for the assembly of a functional pre-initiation complex with RNA polymerase II and the general transcription factors.</text>
</comment>
<keyword evidence="4" id="KW-0010">Activator</keyword>
<evidence type="ECO:0000256" key="3">
    <source>
        <dbReference type="ARBA" id="ARBA00023242"/>
    </source>
</evidence>
<accession>A0A1X2G7L4</accession>
<keyword evidence="3 4" id="KW-0539">Nucleus</keyword>
<comment type="caution">
    <text evidence="5">The sequence shown here is derived from an EMBL/GenBank/DDBJ whole genome shotgun (WGS) entry which is preliminary data.</text>
</comment>
<dbReference type="InterPro" id="IPR019404">
    <property type="entry name" value="Mediator_Med11"/>
</dbReference>
<dbReference type="Gene3D" id="1.10.287.3490">
    <property type="match status" value="1"/>
</dbReference>
<evidence type="ECO:0000313" key="6">
    <source>
        <dbReference type="Proteomes" id="UP000242146"/>
    </source>
</evidence>
<organism evidence="5 6">
    <name type="scientific">Hesseltinella vesiculosa</name>
    <dbReference type="NCBI Taxonomy" id="101127"/>
    <lineage>
        <taxon>Eukaryota</taxon>
        <taxon>Fungi</taxon>
        <taxon>Fungi incertae sedis</taxon>
        <taxon>Mucoromycota</taxon>
        <taxon>Mucoromycotina</taxon>
        <taxon>Mucoromycetes</taxon>
        <taxon>Mucorales</taxon>
        <taxon>Cunninghamellaceae</taxon>
        <taxon>Hesseltinella</taxon>
    </lineage>
</organism>
<keyword evidence="4" id="KW-0804">Transcription</keyword>
<name>A0A1X2G7L4_9FUNG</name>
<protein>
    <recommendedName>
        <fullName evidence="4">Mediator of RNA polymerase II transcription subunit 11</fullName>
    </recommendedName>
    <alternativeName>
        <fullName evidence="4">Mediator complex subunit 11</fullName>
    </alternativeName>
</protein>
<gene>
    <name evidence="4" type="primary">MED11</name>
    <name evidence="5" type="ORF">DM01DRAFT_1410277</name>
</gene>
<keyword evidence="4" id="KW-0805">Transcription regulation</keyword>
<dbReference type="OrthoDB" id="5418434at2759"/>
<evidence type="ECO:0000313" key="5">
    <source>
        <dbReference type="EMBL" id="ORX47149.1"/>
    </source>
</evidence>
<reference evidence="5 6" key="1">
    <citation type="submission" date="2016-07" db="EMBL/GenBank/DDBJ databases">
        <title>Pervasive Adenine N6-methylation of Active Genes in Fungi.</title>
        <authorList>
            <consortium name="DOE Joint Genome Institute"/>
            <person name="Mondo S.J."/>
            <person name="Dannebaum R.O."/>
            <person name="Kuo R.C."/>
            <person name="Labutti K."/>
            <person name="Haridas S."/>
            <person name="Kuo A."/>
            <person name="Salamov A."/>
            <person name="Ahrendt S.R."/>
            <person name="Lipzen A."/>
            <person name="Sullivan W."/>
            <person name="Andreopoulos W.B."/>
            <person name="Clum A."/>
            <person name="Lindquist E."/>
            <person name="Daum C."/>
            <person name="Ramamoorthy G.K."/>
            <person name="Gryganskyi A."/>
            <person name="Culley D."/>
            <person name="Magnuson J.K."/>
            <person name="James T.Y."/>
            <person name="O'Malley M.A."/>
            <person name="Stajich J.E."/>
            <person name="Spatafora J.W."/>
            <person name="Visel A."/>
            <person name="Grigoriev I.V."/>
        </authorList>
    </citation>
    <scope>NUCLEOTIDE SEQUENCE [LARGE SCALE GENOMIC DNA]</scope>
    <source>
        <strain evidence="5 6">NRRL 3301</strain>
    </source>
</reference>
<evidence type="ECO:0000256" key="4">
    <source>
        <dbReference type="RuleBase" id="RU364147"/>
    </source>
</evidence>
<proteinExistence type="inferred from homology"/>
<comment type="subunit">
    <text evidence="4">Component of the Mediator complex.</text>
</comment>
<dbReference type="GO" id="GO:0003712">
    <property type="term" value="F:transcription coregulator activity"/>
    <property type="evidence" value="ECO:0007669"/>
    <property type="project" value="InterPro"/>
</dbReference>
<dbReference type="GO" id="GO:0006357">
    <property type="term" value="P:regulation of transcription by RNA polymerase II"/>
    <property type="evidence" value="ECO:0007669"/>
    <property type="project" value="InterPro"/>
</dbReference>
<evidence type="ECO:0000256" key="2">
    <source>
        <dbReference type="ARBA" id="ARBA00008186"/>
    </source>
</evidence>
<dbReference type="AlphaFoldDB" id="A0A1X2G7L4"/>
<dbReference type="Proteomes" id="UP000242146">
    <property type="component" value="Unassembled WGS sequence"/>
</dbReference>
<dbReference type="Pfam" id="PF10280">
    <property type="entry name" value="Med11"/>
    <property type="match status" value="1"/>
</dbReference>
<dbReference type="GO" id="GO:0016592">
    <property type="term" value="C:mediator complex"/>
    <property type="evidence" value="ECO:0007669"/>
    <property type="project" value="InterPro"/>
</dbReference>
<comment type="similarity">
    <text evidence="2 4">Belongs to the Mediator complex subunit 11 family.</text>
</comment>
<comment type="subcellular location">
    <subcellularLocation>
        <location evidence="1 4">Nucleus</location>
    </subcellularLocation>
</comment>
<keyword evidence="6" id="KW-1185">Reference proteome</keyword>
<sequence>MSESDESVSRIQDLHITEKKLVSLVETAGHALALLADDGPSDEDADLAVHERTTEFRDLATRYFSLINDIQLSVRQHTHFLTQTASLPCTTKTIPYRVSVAGEQRELEIWINALQLIQQRLTAVQQSAQINPN</sequence>
<evidence type="ECO:0000256" key="1">
    <source>
        <dbReference type="ARBA" id="ARBA00004123"/>
    </source>
</evidence>
<dbReference type="EMBL" id="MCGT01000034">
    <property type="protein sequence ID" value="ORX47149.1"/>
    <property type="molecule type" value="Genomic_DNA"/>
</dbReference>